<dbReference type="EMBL" id="FQYL01000004">
    <property type="protein sequence ID" value="SHI73786.1"/>
    <property type="molecule type" value="Genomic_DNA"/>
</dbReference>
<organism evidence="1 2">
    <name type="scientific">Actinomyces denticolens</name>
    <dbReference type="NCBI Taxonomy" id="52767"/>
    <lineage>
        <taxon>Bacteria</taxon>
        <taxon>Bacillati</taxon>
        <taxon>Actinomycetota</taxon>
        <taxon>Actinomycetes</taxon>
        <taxon>Actinomycetales</taxon>
        <taxon>Actinomycetaceae</taxon>
        <taxon>Actinomyces</taxon>
    </lineage>
</organism>
<name>A0ABY1I7T5_9ACTO</name>
<accession>A0ABY1I7T5</accession>
<evidence type="ECO:0000313" key="2">
    <source>
        <dbReference type="Proteomes" id="UP000184390"/>
    </source>
</evidence>
<keyword evidence="2" id="KW-1185">Reference proteome</keyword>
<evidence type="ECO:0000313" key="1">
    <source>
        <dbReference type="EMBL" id="SHI73786.1"/>
    </source>
</evidence>
<sequence>MLVMTVDQRGSRTAPDRVPALLEALRGIPVRAPFERTVGDEVQGVPQDADAVWSALRVMTREGDWHIGIGGGAGELGPDGASRSGRGAAFLAARDAVEASKSRSPSVAVREGGLPGSERAAAVEAVAGLLVSLLQRRSEAQWQTIDLLEGGMSGQQAATVLGISPQAVSQRRLAAGADIERDGAAHLVRLLDALDHAAADEPQGKRE</sequence>
<dbReference type="RefSeq" id="WP_073452279.1">
    <property type="nucleotide sequence ID" value="NZ_BDIO01000003.1"/>
</dbReference>
<protein>
    <recommendedName>
        <fullName evidence="3">SatD family (SatD)</fullName>
    </recommendedName>
</protein>
<dbReference type="Proteomes" id="UP000184390">
    <property type="component" value="Unassembled WGS sequence"/>
</dbReference>
<reference evidence="1 2" key="1">
    <citation type="submission" date="2016-11" db="EMBL/GenBank/DDBJ databases">
        <authorList>
            <person name="Varghese N."/>
            <person name="Submissions S."/>
        </authorList>
    </citation>
    <scope>NUCLEOTIDE SEQUENCE [LARGE SCALE GENOMIC DNA]</scope>
    <source>
        <strain evidence="1 2">PA</strain>
    </source>
</reference>
<proteinExistence type="predicted"/>
<evidence type="ECO:0008006" key="3">
    <source>
        <dbReference type="Google" id="ProtNLM"/>
    </source>
</evidence>
<comment type="caution">
    <text evidence="1">The sequence shown here is derived from an EMBL/GenBank/DDBJ whole genome shotgun (WGS) entry which is preliminary data.</text>
</comment>
<gene>
    <name evidence="1" type="ORF">SAMN05216246_104156</name>
</gene>